<protein>
    <recommendedName>
        <fullName evidence="2">histidine kinase</fullName>
        <ecNumber evidence="2">2.7.13.3</ecNumber>
    </recommendedName>
</protein>
<dbReference type="GO" id="GO:0005524">
    <property type="term" value="F:ATP binding"/>
    <property type="evidence" value="ECO:0007669"/>
    <property type="project" value="UniProtKB-KW"/>
</dbReference>
<feature type="transmembrane region" description="Helical" evidence="8">
    <location>
        <begin position="37"/>
        <end position="57"/>
    </location>
</feature>
<keyword evidence="8" id="KW-0472">Membrane</keyword>
<evidence type="ECO:0000256" key="8">
    <source>
        <dbReference type="SAM" id="Phobius"/>
    </source>
</evidence>
<dbReference type="CDD" id="cd16922">
    <property type="entry name" value="HATPase_EvgS-ArcB-TorS-like"/>
    <property type="match status" value="1"/>
</dbReference>
<sequence>MTKGLGQVEDFPGGMARSDSKAGDPRLRRWLERWRPAAPVLLLFAIGVGAVFGLTYLGGIGLDREAAQTSLLEMSTQLADRTKDLESVARDYAWWDEAGQNLAVRFSPGWAKDNLGPETISASYTQVTGTLAVGGDNQILYGFIGRHEFVHGEAIAFAGGFTKLMDEARSRAGDAPVPVHAMLRLGDVIYLAGAAAVTTSEASTARPVLVMLTALDAETLDAICMATRVEALQTAPGIAANAVGQPLIGADGGTLGYLTWIPPRPGQHLIGRLLVPIALVTLLLAALCVMALDQILRVRRAAESYADLVAAKNASLQRAASLLGVTIDSIDEGIVVMTKDGEIRHWNQTYERMWNFPPGILKAGLKLQDLIEWKLLNGGYEQVDDDPEWGDSVPPAPGTRRPIRRRLYREPRGRLIESRRFEMPDGAGQIGVTRDLTDVKQREQALIEAREQAVIANRAKSEFLANVSHELRTPLNAVIGFSEVLEVELYGAIENPRYRSYIRDIRKSGLLLLSLINDILDFSKLEAGKLELRLELCDCSVIAEDAGRQVVHQAEQQGLNLVTELPASPLTIQADGRAVFRALLNLLSNAVKFTPSGGTVTLRYRQNAEGAAVFTVADTGIGIAPADIEKALSPFGQIDSDVARRYRGTGLGLSIVKGICDLHGGSLDIDSEVGVGTTVTIVIPDQRRRGLSSVRVAPREPASV</sequence>
<evidence type="ECO:0000313" key="11">
    <source>
        <dbReference type="Proteomes" id="UP001230156"/>
    </source>
</evidence>
<keyword evidence="3" id="KW-0597">Phosphoprotein</keyword>
<dbReference type="InterPro" id="IPR005467">
    <property type="entry name" value="His_kinase_dom"/>
</dbReference>
<evidence type="ECO:0000313" key="10">
    <source>
        <dbReference type="EMBL" id="MDQ7250721.1"/>
    </source>
</evidence>
<proteinExistence type="predicted"/>
<dbReference type="Pfam" id="PF12860">
    <property type="entry name" value="PAS_7"/>
    <property type="match status" value="1"/>
</dbReference>
<keyword evidence="8" id="KW-1133">Transmembrane helix</keyword>
<keyword evidence="11" id="KW-1185">Reference proteome</keyword>
<evidence type="ECO:0000256" key="7">
    <source>
        <dbReference type="SAM" id="MobiDB-lite"/>
    </source>
</evidence>
<evidence type="ECO:0000256" key="1">
    <source>
        <dbReference type="ARBA" id="ARBA00000085"/>
    </source>
</evidence>
<dbReference type="SUPFAM" id="SSF47384">
    <property type="entry name" value="Homodimeric domain of signal transducing histidine kinase"/>
    <property type="match status" value="1"/>
</dbReference>
<dbReference type="SMART" id="SM00387">
    <property type="entry name" value="HATPase_c"/>
    <property type="match status" value="1"/>
</dbReference>
<evidence type="ECO:0000256" key="3">
    <source>
        <dbReference type="ARBA" id="ARBA00022553"/>
    </source>
</evidence>
<dbReference type="InterPro" id="IPR035965">
    <property type="entry name" value="PAS-like_dom_sf"/>
</dbReference>
<dbReference type="InterPro" id="IPR003661">
    <property type="entry name" value="HisK_dim/P_dom"/>
</dbReference>
<evidence type="ECO:0000256" key="4">
    <source>
        <dbReference type="ARBA" id="ARBA00022679"/>
    </source>
</evidence>
<keyword evidence="10" id="KW-0067">ATP-binding</keyword>
<feature type="region of interest" description="Disordered" evidence="7">
    <location>
        <begin position="1"/>
        <end position="22"/>
    </location>
</feature>
<dbReference type="Proteomes" id="UP001230156">
    <property type="component" value="Unassembled WGS sequence"/>
</dbReference>
<dbReference type="CDD" id="cd00082">
    <property type="entry name" value="HisKA"/>
    <property type="match status" value="1"/>
</dbReference>
<name>A0ABU0YUQ7_9PROT</name>
<feature type="domain" description="Histidine kinase" evidence="9">
    <location>
        <begin position="466"/>
        <end position="687"/>
    </location>
</feature>
<dbReference type="Gene3D" id="3.30.565.10">
    <property type="entry name" value="Histidine kinase-like ATPase, C-terminal domain"/>
    <property type="match status" value="1"/>
</dbReference>
<dbReference type="PANTHER" id="PTHR43711">
    <property type="entry name" value="TWO-COMPONENT HISTIDINE KINASE"/>
    <property type="match status" value="1"/>
</dbReference>
<comment type="caution">
    <text evidence="10">The sequence shown here is derived from an EMBL/GenBank/DDBJ whole genome shotgun (WGS) entry which is preliminary data.</text>
</comment>
<dbReference type="SUPFAM" id="SSF55785">
    <property type="entry name" value="PYP-like sensor domain (PAS domain)"/>
    <property type="match status" value="1"/>
</dbReference>
<dbReference type="PANTHER" id="PTHR43711:SF26">
    <property type="entry name" value="SENSOR HISTIDINE KINASE RCSC"/>
    <property type="match status" value="1"/>
</dbReference>
<dbReference type="InterPro" id="IPR036890">
    <property type="entry name" value="HATPase_C_sf"/>
</dbReference>
<feature type="transmembrane region" description="Helical" evidence="8">
    <location>
        <begin position="273"/>
        <end position="292"/>
    </location>
</feature>
<dbReference type="InterPro" id="IPR003594">
    <property type="entry name" value="HATPase_dom"/>
</dbReference>
<dbReference type="EC" id="2.7.13.3" evidence="2"/>
<dbReference type="Gene3D" id="1.10.287.130">
    <property type="match status" value="1"/>
</dbReference>
<dbReference type="Pfam" id="PF02518">
    <property type="entry name" value="HATPase_c"/>
    <property type="match status" value="1"/>
</dbReference>
<evidence type="ECO:0000256" key="5">
    <source>
        <dbReference type="ARBA" id="ARBA00022777"/>
    </source>
</evidence>
<keyword evidence="8" id="KW-0812">Transmembrane</keyword>
<dbReference type="SUPFAM" id="SSF55874">
    <property type="entry name" value="ATPase domain of HSP90 chaperone/DNA topoisomerase II/histidine kinase"/>
    <property type="match status" value="1"/>
</dbReference>
<evidence type="ECO:0000256" key="2">
    <source>
        <dbReference type="ARBA" id="ARBA00012438"/>
    </source>
</evidence>
<dbReference type="PROSITE" id="PS50109">
    <property type="entry name" value="HIS_KIN"/>
    <property type="match status" value="1"/>
</dbReference>
<comment type="catalytic activity">
    <reaction evidence="1">
        <text>ATP + protein L-histidine = ADP + protein N-phospho-L-histidine.</text>
        <dbReference type="EC" id="2.7.13.3"/>
    </reaction>
</comment>
<dbReference type="InterPro" id="IPR004358">
    <property type="entry name" value="Sig_transdc_His_kin-like_C"/>
</dbReference>
<dbReference type="SMART" id="SM00388">
    <property type="entry name" value="HisKA"/>
    <property type="match status" value="1"/>
</dbReference>
<keyword evidence="10" id="KW-0547">Nucleotide-binding</keyword>
<dbReference type="Gene3D" id="3.30.450.20">
    <property type="entry name" value="PAS domain"/>
    <property type="match status" value="1"/>
</dbReference>
<evidence type="ECO:0000256" key="6">
    <source>
        <dbReference type="ARBA" id="ARBA00023012"/>
    </source>
</evidence>
<dbReference type="RefSeq" id="WP_379960374.1">
    <property type="nucleotide sequence ID" value="NZ_JAUYVI010000007.1"/>
</dbReference>
<accession>A0ABU0YUQ7</accession>
<dbReference type="EMBL" id="JAUYVI010000007">
    <property type="protein sequence ID" value="MDQ7250721.1"/>
    <property type="molecule type" value="Genomic_DNA"/>
</dbReference>
<keyword evidence="4" id="KW-0808">Transferase</keyword>
<keyword evidence="5" id="KW-0418">Kinase</keyword>
<reference evidence="11" key="1">
    <citation type="submission" date="2023-08" db="EMBL/GenBank/DDBJ databases">
        <title>Rhodospirillaceae gen. nov., a novel taxon isolated from the Yangtze River Yuezi River estuary sludge.</title>
        <authorList>
            <person name="Ruan L."/>
        </authorList>
    </citation>
    <scope>NUCLEOTIDE SEQUENCE [LARGE SCALE GENOMIC DNA]</scope>
    <source>
        <strain evidence="11">R-7</strain>
    </source>
</reference>
<organism evidence="10 11">
    <name type="scientific">Dongia sedimenti</name>
    <dbReference type="NCBI Taxonomy" id="3064282"/>
    <lineage>
        <taxon>Bacteria</taxon>
        <taxon>Pseudomonadati</taxon>
        <taxon>Pseudomonadota</taxon>
        <taxon>Alphaproteobacteria</taxon>
        <taxon>Rhodospirillales</taxon>
        <taxon>Dongiaceae</taxon>
        <taxon>Dongia</taxon>
    </lineage>
</organism>
<dbReference type="InterPro" id="IPR007892">
    <property type="entry name" value="CHASE4"/>
</dbReference>
<evidence type="ECO:0000259" key="9">
    <source>
        <dbReference type="PROSITE" id="PS50109"/>
    </source>
</evidence>
<dbReference type="Pfam" id="PF00512">
    <property type="entry name" value="HisKA"/>
    <property type="match status" value="1"/>
</dbReference>
<dbReference type="Pfam" id="PF05228">
    <property type="entry name" value="CHASE4"/>
    <property type="match status" value="1"/>
</dbReference>
<dbReference type="InterPro" id="IPR036097">
    <property type="entry name" value="HisK_dim/P_sf"/>
</dbReference>
<dbReference type="InterPro" id="IPR050736">
    <property type="entry name" value="Sensor_HK_Regulatory"/>
</dbReference>
<gene>
    <name evidence="10" type="ORF">Q8A70_23740</name>
</gene>
<keyword evidence="6" id="KW-0902">Two-component regulatory system</keyword>
<dbReference type="PRINTS" id="PR00344">
    <property type="entry name" value="BCTRLSENSOR"/>
</dbReference>